<keyword evidence="3" id="KW-1185">Reference proteome</keyword>
<proteinExistence type="predicted"/>
<dbReference type="SUPFAM" id="SSF56399">
    <property type="entry name" value="ADP-ribosylation"/>
    <property type="match status" value="1"/>
</dbReference>
<protein>
    <submittedName>
        <fullName evidence="2">Uncharacterized protein</fullName>
    </submittedName>
</protein>
<gene>
    <name evidence="2" type="ORF">SCF082_LOCUS14551</name>
</gene>
<feature type="compositionally biased region" description="Acidic residues" evidence="1">
    <location>
        <begin position="369"/>
        <end position="385"/>
    </location>
</feature>
<name>A0ABP0JYD0_9DINO</name>
<dbReference type="EMBL" id="CAXAMM010009125">
    <property type="protein sequence ID" value="CAK9019513.1"/>
    <property type="molecule type" value="Genomic_DNA"/>
</dbReference>
<evidence type="ECO:0000313" key="3">
    <source>
        <dbReference type="Proteomes" id="UP001642464"/>
    </source>
</evidence>
<accession>A0ABP0JYD0</accession>
<feature type="region of interest" description="Disordered" evidence="1">
    <location>
        <begin position="332"/>
        <end position="393"/>
    </location>
</feature>
<reference evidence="2 3" key="1">
    <citation type="submission" date="2024-02" db="EMBL/GenBank/DDBJ databases">
        <authorList>
            <person name="Chen Y."/>
            <person name="Shah S."/>
            <person name="Dougan E. K."/>
            <person name="Thang M."/>
            <person name="Chan C."/>
        </authorList>
    </citation>
    <scope>NUCLEOTIDE SEQUENCE [LARGE SCALE GENOMIC DNA]</scope>
</reference>
<sequence length="561" mass="62243">MVDGVGTADADGAEADRLSPARPASAAKTDEADGAEAAPGSEDAKAASPKQKASLLQEGGLTAADPSLEASTALTLPQDESIDASPKQDTTVTTAFLEDGISNTNADAKPFSMDFDFLKDRSLSLDQKVDEMDDEQVALVKGALEDAAIAREDLVIQWREVCKPRRAGAIAPKSKGSRKDFAPLFIEWLAARGLDDALMEDGYSDGWKKYRYLREPKVMPEDNWEVAYHGTWWYSVWLVLHSGVFLESNDRDKGHDFWEPGVYCSPNLATARWYARPHILFGDGVYHRIIFELRVNTEKRIRNRQRGGVQWVFKPDAVSLYAVWVQRNAPPANGEERINDWDPKLEARPPGEALVNATVNPREERQADEWSETEPDEEGEEEPEDQPLPPHLHASNHFQKYALPTSKSLPPATGSTAASGAHPIFSRLAPTGMGGTIPSAKTQQSLEHSFAVSGSYAQSNGFGPRPVPPRPTWTPTPPPPSMPRWKPRSTPRGRIDHYRPAKRKRELTEEEKLAQDEWTFEEFLKQMKRDQEKKEEASADATFSCMVGPLKSAKALAMKSE</sequence>
<comment type="caution">
    <text evidence="2">The sequence shown here is derived from an EMBL/GenBank/DDBJ whole genome shotgun (WGS) entry which is preliminary data.</text>
</comment>
<evidence type="ECO:0000313" key="2">
    <source>
        <dbReference type="EMBL" id="CAK9019513.1"/>
    </source>
</evidence>
<dbReference type="Proteomes" id="UP001642464">
    <property type="component" value="Unassembled WGS sequence"/>
</dbReference>
<organism evidence="2 3">
    <name type="scientific">Durusdinium trenchii</name>
    <dbReference type="NCBI Taxonomy" id="1381693"/>
    <lineage>
        <taxon>Eukaryota</taxon>
        <taxon>Sar</taxon>
        <taxon>Alveolata</taxon>
        <taxon>Dinophyceae</taxon>
        <taxon>Suessiales</taxon>
        <taxon>Symbiodiniaceae</taxon>
        <taxon>Durusdinium</taxon>
    </lineage>
</organism>
<feature type="region of interest" description="Disordered" evidence="1">
    <location>
        <begin position="455"/>
        <end position="512"/>
    </location>
</feature>
<feature type="compositionally biased region" description="Basic and acidic residues" evidence="1">
    <location>
        <begin position="334"/>
        <end position="349"/>
    </location>
</feature>
<feature type="compositionally biased region" description="Pro residues" evidence="1">
    <location>
        <begin position="465"/>
        <end position="482"/>
    </location>
</feature>
<feature type="region of interest" description="Disordered" evidence="1">
    <location>
        <begin position="1"/>
        <end position="58"/>
    </location>
</feature>
<evidence type="ECO:0000256" key="1">
    <source>
        <dbReference type="SAM" id="MobiDB-lite"/>
    </source>
</evidence>